<comment type="caution">
    <text evidence="5">The sequence shown here is derived from an EMBL/GenBank/DDBJ whole genome shotgun (WGS) entry which is preliminary data.</text>
</comment>
<accession>A0A9P4MI01</accession>
<evidence type="ECO:0000313" key="5">
    <source>
        <dbReference type="EMBL" id="KAF2150494.1"/>
    </source>
</evidence>
<dbReference type="EMBL" id="ML996089">
    <property type="protein sequence ID" value="KAF2150494.1"/>
    <property type="molecule type" value="Genomic_DNA"/>
</dbReference>
<feature type="compositionally biased region" description="Low complexity" evidence="2">
    <location>
        <begin position="175"/>
        <end position="189"/>
    </location>
</feature>
<evidence type="ECO:0000259" key="4">
    <source>
        <dbReference type="PROSITE" id="PS50026"/>
    </source>
</evidence>
<dbReference type="CDD" id="cd00054">
    <property type="entry name" value="EGF_CA"/>
    <property type="match status" value="1"/>
</dbReference>
<feature type="compositionally biased region" description="Polar residues" evidence="2">
    <location>
        <begin position="317"/>
        <end position="329"/>
    </location>
</feature>
<dbReference type="PROSITE" id="PS01186">
    <property type="entry name" value="EGF_2"/>
    <property type="match status" value="1"/>
</dbReference>
<keyword evidence="3" id="KW-0472">Membrane</keyword>
<keyword evidence="1" id="KW-1015">Disulfide bond</keyword>
<dbReference type="PROSITE" id="PS50026">
    <property type="entry name" value="EGF_3"/>
    <property type="match status" value="1"/>
</dbReference>
<evidence type="ECO:0000256" key="1">
    <source>
        <dbReference type="PROSITE-ProRule" id="PRU00076"/>
    </source>
</evidence>
<evidence type="ECO:0000256" key="2">
    <source>
        <dbReference type="SAM" id="MobiDB-lite"/>
    </source>
</evidence>
<dbReference type="Proteomes" id="UP000799439">
    <property type="component" value="Unassembled WGS sequence"/>
</dbReference>
<sequence length="842" mass="89704">MSNVYGQGMPYGIPQTLQSPPPSDQSNKSRQSQQRNNSLRKNPPNNFSRGPAGNRQQWPLSNPVDQRDSQPTASASSIPRYSGNAPRAPSSVYSGAGVWSEDGYNSMTFPSPNPSRPITGASLASTSSSYSLPDALPPFAPQALPSMQLAPPQQGSNMAGANSRIRAPLGPPPSSRRGPSSYYPQYPQQAYVSPIVEESDSQRNSDRGSLRPGDESRGSYASSNAIPIGVPDYYLNRNGVGRENIDSYVSEYDEPEFPTPPRAAAVPRQESPPALVRQASLGKRSKPTLTTIKPGDNPKPVPGHQRAYSDESAYEENLQTLPPVSQSLSAGEKRPTLAKAQYSDDSRGNESRRTDSSDPLGKNESTFLERSSSESDTSDFMKYKMKDYNGEFVPTARKQSTSNDPRVESILNRLEKGGALPTSDEKTSSNQQTSLAQRVGSKRPPRIDVDAVREAEQRGSLTSLPDLIRRATKLASNLDRGKTASRLGFDWMLSSDEKAKAGDKRRSGSLSDMISAFPPPAAVGTPVSRGSGRFAWPSHLRNEMTDNDNDPRDRATKPKRRCCGMPLWAFLLLMLLLILLIAAAVIVPVFLIVVPHQSSESQARSMASCQQSLTCANGGSNIIGANGSCRCLCLNGFTGATCSIASGPNCTTTSVLDGKEATVGDSVPRLLEASQTNFSIPLYGDQIVSLLSSANLSCSSENSLVSFGGISARSVDLSFSDLEVAKKPTRTLHGRQVTTTMSAQAVATSDGIVYASGSPPPMASSTSTASVSASELDFARVAVLFVLQDSGQLNNAISAQTALEKSLSAASSSGNVTLQNGYSADLGAFRIAVKNGTVFGKA</sequence>
<feature type="compositionally biased region" description="Low complexity" evidence="2">
    <location>
        <begin position="121"/>
        <end position="134"/>
    </location>
</feature>
<feature type="domain" description="EGF-like" evidence="4">
    <location>
        <begin position="605"/>
        <end position="643"/>
    </location>
</feature>
<dbReference type="AlphaFoldDB" id="A0A9P4MI01"/>
<feature type="region of interest" description="Disordered" evidence="2">
    <location>
        <begin position="1"/>
        <end position="231"/>
    </location>
</feature>
<reference evidence="5" key="1">
    <citation type="journal article" date="2020" name="Stud. Mycol.">
        <title>101 Dothideomycetes genomes: a test case for predicting lifestyles and emergence of pathogens.</title>
        <authorList>
            <person name="Haridas S."/>
            <person name="Albert R."/>
            <person name="Binder M."/>
            <person name="Bloem J."/>
            <person name="Labutti K."/>
            <person name="Salamov A."/>
            <person name="Andreopoulos B."/>
            <person name="Baker S."/>
            <person name="Barry K."/>
            <person name="Bills G."/>
            <person name="Bluhm B."/>
            <person name="Cannon C."/>
            <person name="Castanera R."/>
            <person name="Culley D."/>
            <person name="Daum C."/>
            <person name="Ezra D."/>
            <person name="Gonzalez J."/>
            <person name="Henrissat B."/>
            <person name="Kuo A."/>
            <person name="Liang C."/>
            <person name="Lipzen A."/>
            <person name="Lutzoni F."/>
            <person name="Magnuson J."/>
            <person name="Mondo S."/>
            <person name="Nolan M."/>
            <person name="Ohm R."/>
            <person name="Pangilinan J."/>
            <person name="Park H.-J."/>
            <person name="Ramirez L."/>
            <person name="Alfaro M."/>
            <person name="Sun H."/>
            <person name="Tritt A."/>
            <person name="Yoshinaga Y."/>
            <person name="Zwiers L.-H."/>
            <person name="Turgeon B."/>
            <person name="Goodwin S."/>
            <person name="Spatafora J."/>
            <person name="Crous P."/>
            <person name="Grigoriev I."/>
        </authorList>
    </citation>
    <scope>NUCLEOTIDE SEQUENCE</scope>
    <source>
        <strain evidence="5">CBS 260.36</strain>
    </source>
</reference>
<protein>
    <recommendedName>
        <fullName evidence="4">EGF-like domain-containing protein</fullName>
    </recommendedName>
</protein>
<keyword evidence="3" id="KW-1133">Transmembrane helix</keyword>
<feature type="compositionally biased region" description="Polar residues" evidence="2">
    <location>
        <begin position="43"/>
        <end position="79"/>
    </location>
</feature>
<name>A0A9P4MI01_9PEZI</name>
<dbReference type="PANTHER" id="PTHR17178:SF0">
    <property type="entry name" value="SERGLYCIN"/>
    <property type="match status" value="1"/>
</dbReference>
<keyword evidence="3" id="KW-0812">Transmembrane</keyword>
<proteinExistence type="predicted"/>
<feature type="compositionally biased region" description="Polar residues" evidence="2">
    <location>
        <begin position="151"/>
        <end position="160"/>
    </location>
</feature>
<evidence type="ECO:0000256" key="3">
    <source>
        <dbReference type="SAM" id="Phobius"/>
    </source>
</evidence>
<comment type="caution">
    <text evidence="1">Lacks conserved residue(s) required for the propagation of feature annotation.</text>
</comment>
<feature type="compositionally biased region" description="Basic and acidic residues" evidence="2">
    <location>
        <begin position="200"/>
        <end position="217"/>
    </location>
</feature>
<feature type="disulfide bond" evidence="1">
    <location>
        <begin position="633"/>
        <end position="642"/>
    </location>
</feature>
<organism evidence="5 6">
    <name type="scientific">Myriangium duriaei CBS 260.36</name>
    <dbReference type="NCBI Taxonomy" id="1168546"/>
    <lineage>
        <taxon>Eukaryota</taxon>
        <taxon>Fungi</taxon>
        <taxon>Dikarya</taxon>
        <taxon>Ascomycota</taxon>
        <taxon>Pezizomycotina</taxon>
        <taxon>Dothideomycetes</taxon>
        <taxon>Dothideomycetidae</taxon>
        <taxon>Myriangiales</taxon>
        <taxon>Myriangiaceae</taxon>
        <taxon>Myriangium</taxon>
    </lineage>
</organism>
<dbReference type="PANTHER" id="PTHR17178">
    <property type="entry name" value="SECRETORY GRANULE PROTEOGLYCAN CORE PROTEIN"/>
    <property type="match status" value="1"/>
</dbReference>
<evidence type="ECO:0000313" key="6">
    <source>
        <dbReference type="Proteomes" id="UP000799439"/>
    </source>
</evidence>
<keyword evidence="1" id="KW-0245">EGF-like domain</keyword>
<feature type="region of interest" description="Disordered" evidence="2">
    <location>
        <begin position="246"/>
        <end position="378"/>
    </location>
</feature>
<gene>
    <name evidence="5" type="ORF">K461DRAFT_177368</name>
</gene>
<dbReference type="PROSITE" id="PS00022">
    <property type="entry name" value="EGF_1"/>
    <property type="match status" value="1"/>
</dbReference>
<feature type="region of interest" description="Disordered" evidence="2">
    <location>
        <begin position="418"/>
        <end position="447"/>
    </location>
</feature>
<dbReference type="InterPro" id="IPR000742">
    <property type="entry name" value="EGF"/>
</dbReference>
<dbReference type="OrthoDB" id="283575at2759"/>
<keyword evidence="6" id="KW-1185">Reference proteome</keyword>
<feature type="compositionally biased region" description="Low complexity" evidence="2">
    <location>
        <begin position="25"/>
        <end position="42"/>
    </location>
</feature>
<feature type="compositionally biased region" description="Basic and acidic residues" evidence="2">
    <location>
        <begin position="342"/>
        <end position="356"/>
    </location>
</feature>
<feature type="transmembrane region" description="Helical" evidence="3">
    <location>
        <begin position="567"/>
        <end position="594"/>
    </location>
</feature>